<dbReference type="InterPro" id="IPR006045">
    <property type="entry name" value="Cupin_1"/>
</dbReference>
<evidence type="ECO:0000256" key="5">
    <source>
        <dbReference type="ARBA" id="ARBA00022723"/>
    </source>
</evidence>
<keyword evidence="4 7" id="KW-0964">Secreted</keyword>
<evidence type="ECO:0000313" key="10">
    <source>
        <dbReference type="Proteomes" id="UP001497444"/>
    </source>
</evidence>
<keyword evidence="5 7" id="KW-0479">Metal-binding</keyword>
<feature type="chain" id="PRO_5044972088" description="Germin-like protein" evidence="7">
    <location>
        <begin position="22"/>
        <end position="217"/>
    </location>
</feature>
<evidence type="ECO:0000256" key="4">
    <source>
        <dbReference type="ARBA" id="ARBA00022525"/>
    </source>
</evidence>
<evidence type="ECO:0000256" key="1">
    <source>
        <dbReference type="ARBA" id="ARBA00004271"/>
    </source>
</evidence>
<dbReference type="InterPro" id="IPR014710">
    <property type="entry name" value="RmlC-like_jellyroll"/>
</dbReference>
<evidence type="ECO:0000259" key="8">
    <source>
        <dbReference type="SMART" id="SM00835"/>
    </source>
</evidence>
<proteinExistence type="inferred from homology"/>
<organism evidence="9 10">
    <name type="scientific">Sphagnum jensenii</name>
    <dbReference type="NCBI Taxonomy" id="128206"/>
    <lineage>
        <taxon>Eukaryota</taxon>
        <taxon>Viridiplantae</taxon>
        <taxon>Streptophyta</taxon>
        <taxon>Embryophyta</taxon>
        <taxon>Bryophyta</taxon>
        <taxon>Sphagnophytina</taxon>
        <taxon>Sphagnopsida</taxon>
        <taxon>Sphagnales</taxon>
        <taxon>Sphagnaceae</taxon>
        <taxon>Sphagnum</taxon>
    </lineage>
</organism>
<gene>
    <name evidence="9" type="ORF">CSSPJE1EN1_LOCUS10631</name>
</gene>
<comment type="subcellular location">
    <subcellularLocation>
        <location evidence="1 7">Secreted</location>
        <location evidence="1 7">Extracellular space</location>
        <location evidence="1 7">Apoplast</location>
    </subcellularLocation>
</comment>
<keyword evidence="6 7" id="KW-0464">Manganese</keyword>
<name>A0ABP0WHC8_9BRYO</name>
<comment type="similarity">
    <text evidence="2 7">Belongs to the germin family.</text>
</comment>
<dbReference type="PRINTS" id="PR00325">
    <property type="entry name" value="GERMIN"/>
</dbReference>
<keyword evidence="3 7" id="KW-0052">Apoplast</keyword>
<evidence type="ECO:0000256" key="6">
    <source>
        <dbReference type="ARBA" id="ARBA00023211"/>
    </source>
</evidence>
<dbReference type="SMART" id="SM00835">
    <property type="entry name" value="Cupin_1"/>
    <property type="match status" value="1"/>
</dbReference>
<feature type="signal peptide" evidence="7">
    <location>
        <begin position="1"/>
        <end position="21"/>
    </location>
</feature>
<evidence type="ECO:0000256" key="7">
    <source>
        <dbReference type="RuleBase" id="RU366015"/>
    </source>
</evidence>
<dbReference type="Proteomes" id="UP001497444">
    <property type="component" value="Chromosome 17"/>
</dbReference>
<dbReference type="Pfam" id="PF00190">
    <property type="entry name" value="Cupin_1"/>
    <property type="match status" value="1"/>
</dbReference>
<accession>A0ABP0WHC8</accession>
<keyword evidence="7" id="KW-0732">Signal</keyword>
<dbReference type="Gene3D" id="2.60.120.10">
    <property type="entry name" value="Jelly Rolls"/>
    <property type="match status" value="1"/>
</dbReference>
<dbReference type="CDD" id="cd02241">
    <property type="entry name" value="cupin_OxOx"/>
    <property type="match status" value="1"/>
</dbReference>
<dbReference type="InterPro" id="IPR001929">
    <property type="entry name" value="Germin"/>
</dbReference>
<dbReference type="SUPFAM" id="SSF51182">
    <property type="entry name" value="RmlC-like cupins"/>
    <property type="match status" value="1"/>
</dbReference>
<dbReference type="EMBL" id="OZ020112">
    <property type="protein sequence ID" value="CAK9265153.1"/>
    <property type="molecule type" value="Genomic_DNA"/>
</dbReference>
<protein>
    <recommendedName>
        <fullName evidence="7">Germin-like protein</fullName>
    </recommendedName>
</protein>
<dbReference type="PANTHER" id="PTHR31238">
    <property type="entry name" value="GERMIN-LIKE PROTEIN SUBFAMILY 3 MEMBER 3"/>
    <property type="match status" value="1"/>
</dbReference>
<evidence type="ECO:0000313" key="9">
    <source>
        <dbReference type="EMBL" id="CAK9265153.1"/>
    </source>
</evidence>
<evidence type="ECO:0000256" key="2">
    <source>
        <dbReference type="ARBA" id="ARBA00007456"/>
    </source>
</evidence>
<feature type="domain" description="Cupin type-1" evidence="8">
    <location>
        <begin position="60"/>
        <end position="209"/>
    </location>
</feature>
<evidence type="ECO:0000256" key="3">
    <source>
        <dbReference type="ARBA" id="ARBA00022523"/>
    </source>
</evidence>
<keyword evidence="10" id="KW-1185">Reference proteome</keyword>
<reference evidence="9" key="1">
    <citation type="submission" date="2024-02" db="EMBL/GenBank/DDBJ databases">
        <authorList>
            <consortium name="ELIXIR-Norway"/>
            <consortium name="Elixir Norway"/>
        </authorList>
    </citation>
    <scope>NUCLEOTIDE SEQUENCE</scope>
</reference>
<dbReference type="InterPro" id="IPR011051">
    <property type="entry name" value="RmlC_Cupin_sf"/>
</dbReference>
<sequence length="217" mass="22757">MGKLLFAFVALGLLATTVVIAADSDPINDFCVADLTSPILFNGLVCKDPATVTGADFAFTGLEKAGDTNNSIGVAITPGFAGVNFPGLNTQGLSVARVDYAVGALLPPHTHPRATELLYVIQGELYVGFVDTNDKFYPAVIRKGDVYVFPRGLVHFQFNIGKSPAVALGVLNSQNPGVQLMANALFGAQPTIMDAVLAKAFIIPTSEVEIIKKGFGA</sequence>